<accession>A0ACC0JAM9</accession>
<protein>
    <submittedName>
        <fullName evidence="1">Uncharacterized protein</fullName>
    </submittedName>
</protein>
<gene>
    <name evidence="1" type="ORF">MSG28_008261</name>
</gene>
<reference evidence="1 2" key="1">
    <citation type="journal article" date="2022" name="Genome Biol. Evol.">
        <title>The Spruce Budworm Genome: Reconstructing the Evolutionary History of Antifreeze Proteins.</title>
        <authorList>
            <person name="Beliveau C."/>
            <person name="Gagne P."/>
            <person name="Picq S."/>
            <person name="Vernygora O."/>
            <person name="Keeling C.I."/>
            <person name="Pinkney K."/>
            <person name="Doucet D."/>
            <person name="Wen F."/>
            <person name="Johnston J.S."/>
            <person name="Maaroufi H."/>
            <person name="Boyle B."/>
            <person name="Laroche J."/>
            <person name="Dewar K."/>
            <person name="Juretic N."/>
            <person name="Blackburn G."/>
            <person name="Nisole A."/>
            <person name="Brunet B."/>
            <person name="Brandao M."/>
            <person name="Lumley L."/>
            <person name="Duan J."/>
            <person name="Quan G."/>
            <person name="Lucarotti C.J."/>
            <person name="Roe A.D."/>
            <person name="Sperling F.A.H."/>
            <person name="Levesque R.C."/>
            <person name="Cusson M."/>
        </authorList>
    </citation>
    <scope>NUCLEOTIDE SEQUENCE [LARGE SCALE GENOMIC DNA]</scope>
    <source>
        <strain evidence="1">Glfc:IPQL:Cfum</strain>
    </source>
</reference>
<comment type="caution">
    <text evidence="1">The sequence shown here is derived from an EMBL/GenBank/DDBJ whole genome shotgun (WGS) entry which is preliminary data.</text>
</comment>
<evidence type="ECO:0000313" key="2">
    <source>
        <dbReference type="Proteomes" id="UP001064048"/>
    </source>
</evidence>
<keyword evidence="2" id="KW-1185">Reference proteome</keyword>
<dbReference type="EMBL" id="CM046113">
    <property type="protein sequence ID" value="KAI8421192.1"/>
    <property type="molecule type" value="Genomic_DNA"/>
</dbReference>
<evidence type="ECO:0000313" key="1">
    <source>
        <dbReference type="EMBL" id="KAI8421192.1"/>
    </source>
</evidence>
<name>A0ACC0JAM9_CHOFU</name>
<organism evidence="1 2">
    <name type="scientific">Choristoneura fumiferana</name>
    <name type="common">Spruce budworm moth</name>
    <name type="synonym">Archips fumiferana</name>
    <dbReference type="NCBI Taxonomy" id="7141"/>
    <lineage>
        <taxon>Eukaryota</taxon>
        <taxon>Metazoa</taxon>
        <taxon>Ecdysozoa</taxon>
        <taxon>Arthropoda</taxon>
        <taxon>Hexapoda</taxon>
        <taxon>Insecta</taxon>
        <taxon>Pterygota</taxon>
        <taxon>Neoptera</taxon>
        <taxon>Endopterygota</taxon>
        <taxon>Lepidoptera</taxon>
        <taxon>Glossata</taxon>
        <taxon>Ditrysia</taxon>
        <taxon>Tortricoidea</taxon>
        <taxon>Tortricidae</taxon>
        <taxon>Tortricinae</taxon>
        <taxon>Choristoneura</taxon>
    </lineage>
</organism>
<dbReference type="Proteomes" id="UP001064048">
    <property type="component" value="Chromosome 13"/>
</dbReference>
<feature type="non-terminal residue" evidence="1">
    <location>
        <position position="1"/>
    </location>
</feature>
<sequence>CTTASGVHGGYRPVVVGRNWNERELVSAALRAFHVAREPEQFELTDAGRRRASAQGPDPAPRVTRLPTSGLHSSCVQVSIAAKCLRSRSRAAARCGCTRAHRGRGRDVRDGAVPREHTVADLMAAALERFGLDPAQATQDYRCSEILLTAA</sequence>
<proteinExistence type="predicted"/>